<feature type="chain" id="PRO_5045936374" description="Major fimbrium tip subunit FimD third Ig-like domain-containing protein" evidence="1">
    <location>
        <begin position="20"/>
        <end position="741"/>
    </location>
</feature>
<feature type="signal peptide" evidence="1">
    <location>
        <begin position="1"/>
        <end position="19"/>
    </location>
</feature>
<keyword evidence="4" id="KW-1185">Reference proteome</keyword>
<name>A0ABY5V2V7_9BACT</name>
<dbReference type="Pfam" id="PF26306">
    <property type="entry name" value="FimD_3rd"/>
    <property type="match status" value="1"/>
</dbReference>
<organism evidence="3 4">
    <name type="scientific">Alistipes senegalensis JC50</name>
    <dbReference type="NCBI Taxonomy" id="1033732"/>
    <lineage>
        <taxon>Bacteria</taxon>
        <taxon>Pseudomonadati</taxon>
        <taxon>Bacteroidota</taxon>
        <taxon>Bacteroidia</taxon>
        <taxon>Bacteroidales</taxon>
        <taxon>Rikenellaceae</taxon>
        <taxon>Alistipes</taxon>
    </lineage>
</organism>
<feature type="domain" description="Major fimbrium tip subunit FimD third Ig-like" evidence="2">
    <location>
        <begin position="389"/>
        <end position="489"/>
    </location>
</feature>
<dbReference type="Proteomes" id="UP001058267">
    <property type="component" value="Chromosome"/>
</dbReference>
<evidence type="ECO:0000313" key="3">
    <source>
        <dbReference type="EMBL" id="UWN63925.1"/>
    </source>
</evidence>
<proteinExistence type="predicted"/>
<dbReference type="Gene3D" id="2.60.40.2580">
    <property type="match status" value="1"/>
</dbReference>
<reference evidence="3" key="1">
    <citation type="journal article" date="2022" name="Cell">
        <title>Design, construction, and in vivo augmentation of a complex gut microbiome.</title>
        <authorList>
            <person name="Cheng A.G."/>
            <person name="Ho P.Y."/>
            <person name="Aranda-Diaz A."/>
            <person name="Jain S."/>
            <person name="Yu F.B."/>
            <person name="Meng X."/>
            <person name="Wang M."/>
            <person name="Iakiviak M."/>
            <person name="Nagashima K."/>
            <person name="Zhao A."/>
            <person name="Murugkar P."/>
            <person name="Patil A."/>
            <person name="Atabakhsh K."/>
            <person name="Weakley A."/>
            <person name="Yan J."/>
            <person name="Brumbaugh A.R."/>
            <person name="Higginbottom S."/>
            <person name="Dimas A."/>
            <person name="Shiver A.L."/>
            <person name="Deutschbauer A."/>
            <person name="Neff N."/>
            <person name="Sonnenburg J.L."/>
            <person name="Huang K.C."/>
            <person name="Fischbach M.A."/>
        </authorList>
    </citation>
    <scope>NUCLEOTIDE SEQUENCE</scope>
    <source>
        <strain evidence="3">JC50</strain>
    </source>
</reference>
<dbReference type="PROSITE" id="PS51257">
    <property type="entry name" value="PROKAR_LIPOPROTEIN"/>
    <property type="match status" value="1"/>
</dbReference>
<evidence type="ECO:0000259" key="2">
    <source>
        <dbReference type="Pfam" id="PF26306"/>
    </source>
</evidence>
<dbReference type="EMBL" id="CP102252">
    <property type="protein sequence ID" value="UWN63925.1"/>
    <property type="molecule type" value="Genomic_DNA"/>
</dbReference>
<protein>
    <recommendedName>
        <fullName evidence="2">Major fimbrium tip subunit FimD third Ig-like domain-containing protein</fullName>
    </recommendedName>
</protein>
<dbReference type="RefSeq" id="WP_019151469.1">
    <property type="nucleotide sequence ID" value="NZ_CP102252.1"/>
</dbReference>
<dbReference type="InterPro" id="IPR058822">
    <property type="entry name" value="Ig-like_FimD_3rd"/>
</dbReference>
<evidence type="ECO:0000313" key="4">
    <source>
        <dbReference type="Proteomes" id="UP001058267"/>
    </source>
</evidence>
<accession>A0ABY5V2V7</accession>
<sequence>MKRILSYWAIFCCAACGLAACVQDDDPADAAGGDSIRLGVSGIERMTRAESTAVESRVDRLDVLIFDAAGVKRHYERVSAGGVSQGVVTLRARRTDFEANADYWVYLIANTSHPEADFEALTTREGLQTMTQRDANIHMTGLPEVQNAPRAFLMDGIAYPKGASAEPAAPAPVKLYDGVRSNDTELMVTLRRAAAKIVVRIRKGASITFDDYEAAAGHGCGYYLRNMPISTSLVAEAQQNAEVATPGKNSAGYFQWGIDDDKSFIGEVRVTAYAYSHDWDGRSALDWEPRLVVNLPMWYHGREGEPGYNPDREDDNFHANSYYQIPICRPSVKRLERNRCYEVTVEVNAAGATDASEPVELGPIRYSVRDWEEQTIGIGGETERPHYLMVNTDSMEMHNMADDDTTLEFASSSKVTVTPVEAWYFDKNDDRQSVDVGSAGITATPDEGLSGHIKVHSPVPTNNAPRYVKLKVENEDGSQPREIVIVQYPLEYITNIHGWYSYRDDFNGGRTNWEYLDGIPAEEVEGQSYDSQQFSSEKRTTSNSLFKSKAVDNSGGISRYAWEQNGSGWWGNNPPYTYRRTFDNVDNNDNFRMYHVRITASSGEYTLGRPRLNDEGNTDRSSENSVIVSPSFLIASQLGTTSATSARTTAEEHCKQYVEVYKTRDASGKEVTRRLTDWRLPTHYEVGIILRFQNSSAAMDEVMSGDYYWSASGRVARADWENLPESGSANIRCIHDAYDIE</sequence>
<keyword evidence="1" id="KW-0732">Signal</keyword>
<evidence type="ECO:0000256" key="1">
    <source>
        <dbReference type="SAM" id="SignalP"/>
    </source>
</evidence>
<gene>
    <name evidence="3" type="ORF">NQ519_09055</name>
</gene>